<evidence type="ECO:0000259" key="1">
    <source>
        <dbReference type="Pfam" id="PF00857"/>
    </source>
</evidence>
<dbReference type="InterPro" id="IPR000868">
    <property type="entry name" value="Isochorismatase-like_dom"/>
</dbReference>
<dbReference type="EMBL" id="JADEXN010000049">
    <property type="protein sequence ID" value="MBE9040029.1"/>
    <property type="molecule type" value="Genomic_DNA"/>
</dbReference>
<name>A0A928Z803_9CYAN</name>
<reference evidence="2" key="1">
    <citation type="submission" date="2020-10" db="EMBL/GenBank/DDBJ databases">
        <authorList>
            <person name="Castelo-Branco R."/>
            <person name="Eusebio N."/>
            <person name="Adriana R."/>
            <person name="Vieira A."/>
            <person name="Brugerolle De Fraissinette N."/>
            <person name="Rezende De Castro R."/>
            <person name="Schneider M.P."/>
            <person name="Vasconcelos V."/>
            <person name="Leao P.N."/>
        </authorList>
    </citation>
    <scope>NUCLEOTIDE SEQUENCE</scope>
    <source>
        <strain evidence="2">LEGE 11467</strain>
    </source>
</reference>
<protein>
    <submittedName>
        <fullName evidence="2">Isochorismatase family protein</fullName>
    </submittedName>
</protein>
<dbReference type="InterPro" id="IPR036380">
    <property type="entry name" value="Isochorismatase-like_sf"/>
</dbReference>
<sequence>MIDRHHPNAFDDPNFRAAIETTGRQKLILAGCTFDYCCALPALNLSAEGYDVYAVVDASRKGRECLALLNYMRDESQEVIFCF</sequence>
<accession>A0A928Z803</accession>
<dbReference type="Gene3D" id="3.40.50.850">
    <property type="entry name" value="Isochorismatase-like"/>
    <property type="match status" value="1"/>
</dbReference>
<dbReference type="SUPFAM" id="SSF52499">
    <property type="entry name" value="Isochorismatase-like hydrolases"/>
    <property type="match status" value="1"/>
</dbReference>
<dbReference type="PANTHER" id="PTHR43559:SF3">
    <property type="entry name" value="HYDROLASE YCAC-RELATED"/>
    <property type="match status" value="1"/>
</dbReference>
<dbReference type="InterPro" id="IPR053152">
    <property type="entry name" value="Hydrolase_YcaC-like"/>
</dbReference>
<organism evidence="2 3">
    <name type="scientific">Zarconia navalis LEGE 11467</name>
    <dbReference type="NCBI Taxonomy" id="1828826"/>
    <lineage>
        <taxon>Bacteria</taxon>
        <taxon>Bacillati</taxon>
        <taxon>Cyanobacteriota</taxon>
        <taxon>Cyanophyceae</taxon>
        <taxon>Oscillatoriophycideae</taxon>
        <taxon>Oscillatoriales</taxon>
        <taxon>Oscillatoriales incertae sedis</taxon>
        <taxon>Zarconia</taxon>
        <taxon>Zarconia navalis</taxon>
    </lineage>
</organism>
<dbReference type="RefSeq" id="WP_405196638.1">
    <property type="nucleotide sequence ID" value="NZ_JADEXN010000049.1"/>
</dbReference>
<evidence type="ECO:0000313" key="2">
    <source>
        <dbReference type="EMBL" id="MBE9040029.1"/>
    </source>
</evidence>
<dbReference type="PANTHER" id="PTHR43559">
    <property type="entry name" value="HYDROLASE YCAC-RELATED"/>
    <property type="match status" value="1"/>
</dbReference>
<dbReference type="Proteomes" id="UP000621799">
    <property type="component" value="Unassembled WGS sequence"/>
</dbReference>
<feature type="domain" description="Isochorismatase-like" evidence="1">
    <location>
        <begin position="2"/>
        <end position="59"/>
    </location>
</feature>
<keyword evidence="3" id="KW-1185">Reference proteome</keyword>
<comment type="caution">
    <text evidence="2">The sequence shown here is derived from an EMBL/GenBank/DDBJ whole genome shotgun (WGS) entry which is preliminary data.</text>
</comment>
<dbReference type="AlphaFoldDB" id="A0A928Z803"/>
<proteinExistence type="predicted"/>
<evidence type="ECO:0000313" key="3">
    <source>
        <dbReference type="Proteomes" id="UP000621799"/>
    </source>
</evidence>
<dbReference type="Pfam" id="PF00857">
    <property type="entry name" value="Isochorismatase"/>
    <property type="match status" value="1"/>
</dbReference>
<gene>
    <name evidence="2" type="ORF">IQ235_04380</name>
</gene>